<dbReference type="RefSeq" id="WP_170086337.1">
    <property type="nucleotide sequence ID" value="NZ_CP047972.1"/>
</dbReference>
<dbReference type="Proteomes" id="UP000502196">
    <property type="component" value="Chromosome"/>
</dbReference>
<dbReference type="AlphaFoldDB" id="A0A6F9EH34"/>
<dbReference type="EMBL" id="LR792683">
    <property type="protein sequence ID" value="CAB3395610.1"/>
    <property type="molecule type" value="Genomic_DNA"/>
</dbReference>
<evidence type="ECO:0000256" key="6">
    <source>
        <dbReference type="ARBA" id="ARBA00023033"/>
    </source>
</evidence>
<keyword evidence="4" id="KW-0560">Oxidoreductase</keyword>
<evidence type="ECO:0000256" key="5">
    <source>
        <dbReference type="ARBA" id="ARBA00023004"/>
    </source>
</evidence>
<evidence type="ECO:0000256" key="3">
    <source>
        <dbReference type="ARBA" id="ARBA00022723"/>
    </source>
</evidence>
<organism evidence="7 8">
    <name type="scientific">Kyrpidia spormannii</name>
    <dbReference type="NCBI Taxonomy" id="2055160"/>
    <lineage>
        <taxon>Bacteria</taxon>
        <taxon>Bacillati</taxon>
        <taxon>Bacillota</taxon>
        <taxon>Bacilli</taxon>
        <taxon>Bacillales</taxon>
        <taxon>Alicyclobacillaceae</taxon>
        <taxon>Kyrpidia</taxon>
    </lineage>
</organism>
<dbReference type="PANTHER" id="PTHR46696">
    <property type="entry name" value="P450, PUTATIVE (EUROFUNG)-RELATED"/>
    <property type="match status" value="1"/>
</dbReference>
<evidence type="ECO:0000313" key="8">
    <source>
        <dbReference type="Proteomes" id="UP000502196"/>
    </source>
</evidence>
<gene>
    <name evidence="7" type="ORF">COOX1_2997</name>
</gene>
<reference evidence="7 8" key="1">
    <citation type="submission" date="2020-04" db="EMBL/GenBank/DDBJ databases">
        <authorList>
            <person name="Hogendoorn C."/>
        </authorList>
    </citation>
    <scope>NUCLEOTIDE SEQUENCE [LARGE SCALE GENOMIC DNA]</scope>
    <source>
        <strain evidence="7">COOX1</strain>
    </source>
</reference>
<dbReference type="FunFam" id="1.10.630.10:FF:000018">
    <property type="entry name" value="Cytochrome P450 monooxygenase"/>
    <property type="match status" value="1"/>
</dbReference>
<dbReference type="InterPro" id="IPR001128">
    <property type="entry name" value="Cyt_P450"/>
</dbReference>
<dbReference type="PANTHER" id="PTHR46696:SF4">
    <property type="entry name" value="BIOTIN BIOSYNTHESIS CYTOCHROME P450"/>
    <property type="match status" value="1"/>
</dbReference>
<dbReference type="GO" id="GO:0036199">
    <property type="term" value="F:cholest-4-en-3-one 26-monooxygenase activity"/>
    <property type="evidence" value="ECO:0007669"/>
    <property type="project" value="TreeGrafter"/>
</dbReference>
<dbReference type="CDD" id="cd11033">
    <property type="entry name" value="CYP142-like"/>
    <property type="match status" value="1"/>
</dbReference>
<dbReference type="Gene3D" id="1.10.630.10">
    <property type="entry name" value="Cytochrome P450"/>
    <property type="match status" value="1"/>
</dbReference>
<dbReference type="GO" id="GO:0020037">
    <property type="term" value="F:heme binding"/>
    <property type="evidence" value="ECO:0007669"/>
    <property type="project" value="InterPro"/>
</dbReference>
<evidence type="ECO:0000256" key="2">
    <source>
        <dbReference type="ARBA" id="ARBA00022617"/>
    </source>
</evidence>
<sequence>MINISGSLDNVNLDDDAFVDGVPHETFALLRQVSPVHWTRWKGGDGYWSITRYNDILNVLKDWKQFTSERGANLENWDGDQSIARRSMLEMDPPRHTSLRKIVSMDFSPRAVARYESFVRDITKTVVEQTLKKREFDFVDQFAAQIPMRVFARIMGVPEEDTEKLIAWGDELMGNTDPEVTEVTMYSEESEKYRLYPFRNPAALKVFEYGRWLRRHKWDEPRQDVLTKLAHADVEGRSLMDWEFDNMFLLLITAGHETTRQAIVHGVEALIRHPDQIRRLQNDASLMQTAVEEILRWATPILHFRRTVKEDVELHGKKLRAGDKVVLWFISGNRDEEIFPDPFYFDVGRAPNEHLTFGKVGVHYCLGAYLARLEIRVVFEELLPYLHRFELAGKPVRMRSNFTHGIRFMPVKVVTD</sequence>
<keyword evidence="2" id="KW-0349">Heme</keyword>
<keyword evidence="3" id="KW-0479">Metal-binding</keyword>
<dbReference type="InterPro" id="IPR002397">
    <property type="entry name" value="Cyt_P450_B"/>
</dbReference>
<evidence type="ECO:0000256" key="1">
    <source>
        <dbReference type="ARBA" id="ARBA00010617"/>
    </source>
</evidence>
<dbReference type="Pfam" id="PF00067">
    <property type="entry name" value="p450"/>
    <property type="match status" value="1"/>
</dbReference>
<dbReference type="GO" id="GO:0008395">
    <property type="term" value="F:steroid hydroxylase activity"/>
    <property type="evidence" value="ECO:0007669"/>
    <property type="project" value="TreeGrafter"/>
</dbReference>
<dbReference type="PRINTS" id="PR00359">
    <property type="entry name" value="BP450"/>
</dbReference>
<keyword evidence="6" id="KW-0503">Monooxygenase</keyword>
<name>A0A6F9EH34_9BACL</name>
<keyword evidence="5" id="KW-0408">Iron</keyword>
<protein>
    <submittedName>
        <fullName evidence="7">Cytochrome P450</fullName>
    </submittedName>
</protein>
<accession>A0A6F9EH34</accession>
<dbReference type="GO" id="GO:0005506">
    <property type="term" value="F:iron ion binding"/>
    <property type="evidence" value="ECO:0007669"/>
    <property type="project" value="InterPro"/>
</dbReference>
<dbReference type="InterPro" id="IPR036396">
    <property type="entry name" value="Cyt_P450_sf"/>
</dbReference>
<evidence type="ECO:0000313" key="7">
    <source>
        <dbReference type="EMBL" id="CAB3395610.1"/>
    </source>
</evidence>
<evidence type="ECO:0000256" key="4">
    <source>
        <dbReference type="ARBA" id="ARBA00023002"/>
    </source>
</evidence>
<dbReference type="GO" id="GO:0006707">
    <property type="term" value="P:cholesterol catabolic process"/>
    <property type="evidence" value="ECO:0007669"/>
    <property type="project" value="TreeGrafter"/>
</dbReference>
<comment type="similarity">
    <text evidence="1">Belongs to the cytochrome P450 family.</text>
</comment>
<dbReference type="SUPFAM" id="SSF48264">
    <property type="entry name" value="Cytochrome P450"/>
    <property type="match status" value="1"/>
</dbReference>
<proteinExistence type="inferred from homology"/>